<dbReference type="Proteomes" id="UP000483078">
    <property type="component" value="Unassembled WGS sequence"/>
</dbReference>
<accession>A0A7C9HAD0</accession>
<dbReference type="PANTHER" id="PTHR30573:SF0">
    <property type="entry name" value="QUINOLINATE SYNTHASE, CHLOROPLASTIC"/>
    <property type="match status" value="1"/>
</dbReference>
<feature type="binding site" evidence="9">
    <location>
        <begin position="266"/>
        <end position="268"/>
    </location>
    <ligand>
        <name>iminosuccinate</name>
        <dbReference type="ChEBI" id="CHEBI:77875"/>
    </ligand>
</feature>
<comment type="function">
    <text evidence="9">Catalyzes the condensation of iminoaspartate with dihydroxyacetone phosphate to form quinolinate.</text>
</comment>
<dbReference type="EMBL" id="VENJ01000002">
    <property type="protein sequence ID" value="MTJ03187.1"/>
    <property type="molecule type" value="Genomic_DNA"/>
</dbReference>
<comment type="subcellular location">
    <subcellularLocation>
        <location evidence="9">Cytoplasm</location>
    </subcellularLocation>
</comment>
<comment type="catalytic activity">
    <reaction evidence="9">
        <text>iminosuccinate + dihydroxyacetone phosphate = quinolinate + phosphate + 2 H2O + H(+)</text>
        <dbReference type="Rhea" id="RHEA:25888"/>
        <dbReference type="ChEBI" id="CHEBI:15377"/>
        <dbReference type="ChEBI" id="CHEBI:15378"/>
        <dbReference type="ChEBI" id="CHEBI:29959"/>
        <dbReference type="ChEBI" id="CHEBI:43474"/>
        <dbReference type="ChEBI" id="CHEBI:57642"/>
        <dbReference type="ChEBI" id="CHEBI:77875"/>
        <dbReference type="EC" id="2.5.1.72"/>
    </reaction>
</comment>
<dbReference type="UniPathway" id="UPA00253">
    <property type="reaction ID" value="UER00327"/>
</dbReference>
<dbReference type="InterPro" id="IPR023066">
    <property type="entry name" value="Quinolinate_synth_type2"/>
</dbReference>
<keyword evidence="3 9" id="KW-0004">4Fe-4S</keyword>
<dbReference type="InterPro" id="IPR036094">
    <property type="entry name" value="NadA_sf"/>
</dbReference>
<comment type="cofactor">
    <cofactor evidence="9">
        <name>[4Fe-4S] cluster</name>
        <dbReference type="ChEBI" id="CHEBI:49883"/>
    </cofactor>
    <text evidence="9">Binds 1 [4Fe-4S] cluster per subunit.</text>
</comment>
<feature type="binding site" evidence="9">
    <location>
        <position position="110"/>
    </location>
    <ligand>
        <name>iminosuccinate</name>
        <dbReference type="ChEBI" id="CHEBI:77875"/>
    </ligand>
</feature>
<comment type="similarity">
    <text evidence="9">Belongs to the quinolinate synthase family. Type 2 subfamily.</text>
</comment>
<evidence type="ECO:0000256" key="8">
    <source>
        <dbReference type="ARBA" id="ARBA00023014"/>
    </source>
</evidence>
<dbReference type="Pfam" id="PF02445">
    <property type="entry name" value="NadA"/>
    <property type="match status" value="1"/>
</dbReference>
<protein>
    <recommendedName>
        <fullName evidence="2 9">Quinolinate synthase</fullName>
        <ecNumber evidence="2 9">2.5.1.72</ecNumber>
    </recommendedName>
</protein>
<proteinExistence type="inferred from homology"/>
<feature type="binding site" evidence="9">
    <location>
        <position position="240"/>
    </location>
    <ligand>
        <name>[4Fe-4S] cluster</name>
        <dbReference type="ChEBI" id="CHEBI:49883"/>
    </ligand>
</feature>
<evidence type="ECO:0000256" key="5">
    <source>
        <dbReference type="ARBA" id="ARBA00022679"/>
    </source>
</evidence>
<dbReference type="NCBIfam" id="TIGR00550">
    <property type="entry name" value="nadA"/>
    <property type="match status" value="1"/>
</dbReference>
<dbReference type="PANTHER" id="PTHR30573">
    <property type="entry name" value="QUINOLINATE SYNTHETASE A"/>
    <property type="match status" value="1"/>
</dbReference>
<sequence length="375" mass="41268">MPLRLEVCRRSEYIVGKRQLQESVSVLDVTPIGSVLAEHYDLAPSVDLAEDTRDIYARMSRVVTPADWAMFAPYVVAINKLKKERGAVILAHNYMTPEIYHGIADFMGDSLQLAIRATEVEQDVIVQCGVHFMAETSKILNPQKTVLIPDMEAGCSLAESITAAGIEDMRAKFPGAPVVSYVNTTAEVKAASDVCCTSSNALQIVEAMDSDTVIMTPDQYLAQNVAKQSSKKIVYWAGSCIVHEMYTAEEIRAYRENDPEIRIVAHPECTPDVVAEADFTGSTSAMINWVKRNKPAKTLLVTECSMASNIADELPEVEFTKSCNMCPFMKKITLEKVLYSLHTMTQEVTVDPAVAEKARASVQRMIDLSAAAENA</sequence>
<feature type="binding site" evidence="9">
    <location>
        <position position="283"/>
    </location>
    <ligand>
        <name>iminosuccinate</name>
        <dbReference type="ChEBI" id="CHEBI:77875"/>
    </ligand>
</feature>
<dbReference type="GO" id="GO:0051539">
    <property type="term" value="F:4 iron, 4 sulfur cluster binding"/>
    <property type="evidence" value="ECO:0007669"/>
    <property type="project" value="UniProtKB-KW"/>
</dbReference>
<keyword evidence="4 9" id="KW-0662">Pyridine nucleotide biosynthesis</keyword>
<evidence type="ECO:0000256" key="7">
    <source>
        <dbReference type="ARBA" id="ARBA00023004"/>
    </source>
</evidence>
<organism evidence="10 11">
    <name type="scientific">Sediminimonas qiaohouensis</name>
    <dbReference type="NCBI Taxonomy" id="552061"/>
    <lineage>
        <taxon>Bacteria</taxon>
        <taxon>Pseudomonadati</taxon>
        <taxon>Pseudomonadota</taxon>
        <taxon>Alphaproteobacteria</taxon>
        <taxon>Rhodobacterales</taxon>
        <taxon>Roseobacteraceae</taxon>
        <taxon>Sediminimonas</taxon>
    </lineage>
</organism>
<feature type="binding site" evidence="9">
    <location>
        <position position="326"/>
    </location>
    <ligand>
        <name>[4Fe-4S] cluster</name>
        <dbReference type="ChEBI" id="CHEBI:49883"/>
    </ligand>
</feature>
<evidence type="ECO:0000313" key="10">
    <source>
        <dbReference type="EMBL" id="MTJ03187.1"/>
    </source>
</evidence>
<keyword evidence="5 9" id="KW-0808">Transferase</keyword>
<dbReference type="GO" id="GO:0005829">
    <property type="term" value="C:cytosol"/>
    <property type="evidence" value="ECO:0007669"/>
    <property type="project" value="TreeGrafter"/>
</dbReference>
<feature type="binding site" evidence="9">
    <location>
        <position position="92"/>
    </location>
    <ligand>
        <name>iminosuccinate</name>
        <dbReference type="ChEBI" id="CHEBI:77875"/>
    </ligand>
</feature>
<dbReference type="NCBIfam" id="NF006879">
    <property type="entry name" value="PRK09375.1-4"/>
    <property type="match status" value="1"/>
</dbReference>
<keyword evidence="9" id="KW-0963">Cytoplasm</keyword>
<dbReference type="NCBIfam" id="NF006878">
    <property type="entry name" value="PRK09375.1-2"/>
    <property type="match status" value="1"/>
</dbReference>
<dbReference type="InterPro" id="IPR003473">
    <property type="entry name" value="NadA"/>
</dbReference>
<dbReference type="GO" id="GO:0008987">
    <property type="term" value="F:quinolinate synthetase A activity"/>
    <property type="evidence" value="ECO:0007669"/>
    <property type="project" value="UniProtKB-UniRule"/>
</dbReference>
<evidence type="ECO:0000256" key="1">
    <source>
        <dbReference type="ARBA" id="ARBA00005065"/>
    </source>
</evidence>
<comment type="caution">
    <text evidence="10">The sequence shown here is derived from an EMBL/GenBank/DDBJ whole genome shotgun (WGS) entry which is preliminary data.</text>
</comment>
<keyword evidence="7 9" id="KW-0408">Iron</keyword>
<evidence type="ECO:0000256" key="4">
    <source>
        <dbReference type="ARBA" id="ARBA00022642"/>
    </source>
</evidence>
<gene>
    <name evidence="9 10" type="primary">nadA</name>
    <name evidence="10" type="ORF">FH759_00655</name>
</gene>
<evidence type="ECO:0000256" key="2">
    <source>
        <dbReference type="ARBA" id="ARBA00012669"/>
    </source>
</evidence>
<dbReference type="AlphaFoldDB" id="A0A7C9HAD0"/>
<evidence type="ECO:0000256" key="9">
    <source>
        <dbReference type="HAMAP-Rule" id="MF_00568"/>
    </source>
</evidence>
<evidence type="ECO:0000256" key="6">
    <source>
        <dbReference type="ARBA" id="ARBA00022723"/>
    </source>
</evidence>
<evidence type="ECO:0000256" key="3">
    <source>
        <dbReference type="ARBA" id="ARBA00022485"/>
    </source>
</evidence>
<dbReference type="GO" id="GO:0034628">
    <property type="term" value="P:'de novo' NAD+ biosynthetic process from L-aspartate"/>
    <property type="evidence" value="ECO:0007669"/>
    <property type="project" value="TreeGrafter"/>
</dbReference>
<dbReference type="Gene3D" id="3.40.50.10800">
    <property type="entry name" value="NadA-like"/>
    <property type="match status" value="3"/>
</dbReference>
<reference evidence="10 11" key="1">
    <citation type="submission" date="2019-06" db="EMBL/GenBank/DDBJ databases">
        <title>Enrichment of Autotrophic Halophilic Microorganisms from Red Sea Brine Pool Using Microbial Electrosynthesis System.</title>
        <authorList>
            <person name="Alqahtani M.F."/>
            <person name="Bajracharya S."/>
            <person name="Katuri K.P."/>
            <person name="Ali M."/>
            <person name="Saikaly P.E."/>
        </authorList>
    </citation>
    <scope>NUCLEOTIDE SEQUENCE [LARGE SCALE GENOMIC DNA]</scope>
    <source>
        <strain evidence="10">MES6</strain>
    </source>
</reference>
<keyword evidence="8 9" id="KW-0411">Iron-sulfur</keyword>
<dbReference type="EC" id="2.5.1.72" evidence="2 9"/>
<feature type="binding site" evidence="9">
    <location>
        <position position="198"/>
    </location>
    <ligand>
        <name>iminosuccinate</name>
        <dbReference type="ChEBI" id="CHEBI:77875"/>
    </ligand>
</feature>
<dbReference type="SUPFAM" id="SSF142754">
    <property type="entry name" value="NadA-like"/>
    <property type="match status" value="1"/>
</dbReference>
<feature type="binding site" evidence="9">
    <location>
        <begin position="181"/>
        <end position="183"/>
    </location>
    <ligand>
        <name>iminosuccinate</name>
        <dbReference type="ChEBI" id="CHEBI:77875"/>
    </ligand>
</feature>
<comment type="pathway">
    <text evidence="1 9">Cofactor biosynthesis; NAD(+) biosynthesis; quinolinate from iminoaspartate: step 1/1.</text>
</comment>
<evidence type="ECO:0000313" key="11">
    <source>
        <dbReference type="Proteomes" id="UP000483078"/>
    </source>
</evidence>
<name>A0A7C9HAD0_9RHOB</name>
<dbReference type="HAMAP" id="MF_00568">
    <property type="entry name" value="NadA_type2"/>
    <property type="match status" value="1"/>
</dbReference>
<keyword evidence="6 9" id="KW-0479">Metal-binding</keyword>
<feature type="binding site" evidence="9">
    <location>
        <position position="155"/>
    </location>
    <ligand>
        <name>[4Fe-4S] cluster</name>
        <dbReference type="ChEBI" id="CHEBI:49883"/>
    </ligand>
</feature>
<dbReference type="GO" id="GO:0046872">
    <property type="term" value="F:metal ion binding"/>
    <property type="evidence" value="ECO:0007669"/>
    <property type="project" value="UniProtKB-KW"/>
</dbReference>